<name>A0A8D8GDL5_CULPI</name>
<accession>A0A8D8GDL5</accession>
<dbReference type="EMBL" id="HBUE01147554">
    <property type="protein sequence ID" value="CAG6503745.1"/>
    <property type="molecule type" value="Transcribed_RNA"/>
</dbReference>
<proteinExistence type="predicted"/>
<evidence type="ECO:0000313" key="1">
    <source>
        <dbReference type="EMBL" id="CAG6503745.1"/>
    </source>
</evidence>
<protein>
    <submittedName>
        <fullName evidence="1">(northern house mosquito) hypothetical protein</fullName>
    </submittedName>
</protein>
<dbReference type="EMBL" id="HBUE01252480">
    <property type="protein sequence ID" value="CAG6555004.1"/>
    <property type="molecule type" value="Transcribed_RNA"/>
</dbReference>
<sequence>MAQTLVNWSSHLVNHLRRRVVVISARILIEKRMYIAFSNVPCSDELVQFSQIQLLLLQKIFLQYSITQSNQNSVNDCNFFEIFKPTKLSLKFDRLHKLLSGFVWLLSPLTKPKPLYKVRLSKIKFKLEFCHNGSIISFI</sequence>
<organism evidence="1">
    <name type="scientific">Culex pipiens</name>
    <name type="common">House mosquito</name>
    <dbReference type="NCBI Taxonomy" id="7175"/>
    <lineage>
        <taxon>Eukaryota</taxon>
        <taxon>Metazoa</taxon>
        <taxon>Ecdysozoa</taxon>
        <taxon>Arthropoda</taxon>
        <taxon>Hexapoda</taxon>
        <taxon>Insecta</taxon>
        <taxon>Pterygota</taxon>
        <taxon>Neoptera</taxon>
        <taxon>Endopterygota</taxon>
        <taxon>Diptera</taxon>
        <taxon>Nematocera</taxon>
        <taxon>Culicoidea</taxon>
        <taxon>Culicidae</taxon>
        <taxon>Culicinae</taxon>
        <taxon>Culicini</taxon>
        <taxon>Culex</taxon>
        <taxon>Culex</taxon>
    </lineage>
</organism>
<reference evidence="1" key="1">
    <citation type="submission" date="2021-05" db="EMBL/GenBank/DDBJ databases">
        <authorList>
            <person name="Alioto T."/>
            <person name="Alioto T."/>
            <person name="Gomez Garrido J."/>
        </authorList>
    </citation>
    <scope>NUCLEOTIDE SEQUENCE</scope>
</reference>
<dbReference type="AlphaFoldDB" id="A0A8D8GDL5"/>